<reference evidence="2 3" key="1">
    <citation type="journal article" date="2018" name="MBio">
        <title>Comparative Genomics Reveals the Core Gene Toolbox for the Fungus-Insect Symbiosis.</title>
        <authorList>
            <person name="Wang Y."/>
            <person name="Stata M."/>
            <person name="Wang W."/>
            <person name="Stajich J.E."/>
            <person name="White M.M."/>
            <person name="Moncalvo J.M."/>
        </authorList>
    </citation>
    <scope>NUCLEOTIDE SEQUENCE [LARGE SCALE GENOMIC DNA]</scope>
    <source>
        <strain evidence="2 3">AUS-77-4</strain>
    </source>
</reference>
<proteinExistence type="predicted"/>
<dbReference type="Proteomes" id="UP000245699">
    <property type="component" value="Unassembled WGS sequence"/>
</dbReference>
<sequence length="73" mass="8201">MSSSFVFTFEIPLFVSKNSSEVVDKALSELVDEISLSGGRNIVLIVDESLIQLVLQYSDSNWIEFSFHLIFGL</sequence>
<gene>
    <name evidence="2" type="ORF">BB559_002398</name>
    <name evidence="1" type="ORF">BB559_004166</name>
</gene>
<evidence type="ECO:0000313" key="3">
    <source>
        <dbReference type="Proteomes" id="UP000245699"/>
    </source>
</evidence>
<evidence type="ECO:0000313" key="1">
    <source>
        <dbReference type="EMBL" id="PVU91377.1"/>
    </source>
</evidence>
<accession>A0A2T9YVS2</accession>
<dbReference type="AlphaFoldDB" id="A0A2T9YVS2"/>
<keyword evidence="3" id="KW-1185">Reference proteome</keyword>
<dbReference type="EMBL" id="MBFT01000421">
    <property type="protein sequence ID" value="PVU91377.1"/>
    <property type="molecule type" value="Genomic_DNA"/>
</dbReference>
<evidence type="ECO:0000313" key="2">
    <source>
        <dbReference type="EMBL" id="PVU96386.1"/>
    </source>
</evidence>
<comment type="caution">
    <text evidence="2">The sequence shown here is derived from an EMBL/GenBank/DDBJ whole genome shotgun (WGS) entry which is preliminary data.</text>
</comment>
<name>A0A2T9YVS2_9FUNG</name>
<dbReference type="EMBL" id="MBFT01000148">
    <property type="protein sequence ID" value="PVU96386.1"/>
    <property type="molecule type" value="Genomic_DNA"/>
</dbReference>
<protein>
    <submittedName>
        <fullName evidence="2">Uncharacterized protein</fullName>
    </submittedName>
</protein>
<organism evidence="2 3">
    <name type="scientific">Furculomyces boomerangus</name>
    <dbReference type="NCBI Taxonomy" id="61424"/>
    <lineage>
        <taxon>Eukaryota</taxon>
        <taxon>Fungi</taxon>
        <taxon>Fungi incertae sedis</taxon>
        <taxon>Zoopagomycota</taxon>
        <taxon>Kickxellomycotina</taxon>
        <taxon>Harpellomycetes</taxon>
        <taxon>Harpellales</taxon>
        <taxon>Harpellaceae</taxon>
        <taxon>Furculomyces</taxon>
    </lineage>
</organism>